<dbReference type="OrthoDB" id="9802309at2"/>
<evidence type="ECO:0000256" key="5">
    <source>
        <dbReference type="ARBA" id="ARBA00023235"/>
    </source>
</evidence>
<dbReference type="Gene3D" id="3.30.2350.10">
    <property type="entry name" value="Pseudouridine synthase"/>
    <property type="match status" value="1"/>
</dbReference>
<protein>
    <recommendedName>
        <fullName evidence="3">tRNA pseudouridine(55) synthase</fullName>
        <ecNumber evidence="3">5.4.99.25</ecNumber>
    </recommendedName>
</protein>
<evidence type="ECO:0000313" key="7">
    <source>
        <dbReference type="EMBL" id="RMA77517.1"/>
    </source>
</evidence>
<gene>
    <name evidence="7" type="ORF">JN00_0470</name>
</gene>
<evidence type="ECO:0000256" key="4">
    <source>
        <dbReference type="ARBA" id="ARBA00022694"/>
    </source>
</evidence>
<comment type="caution">
    <text evidence="7">The sequence shown here is derived from an EMBL/GenBank/DDBJ whole genome shotgun (WGS) entry which is preliminary data.</text>
</comment>
<dbReference type="InterPro" id="IPR020103">
    <property type="entry name" value="PsdUridine_synth_cat_dom_sf"/>
</dbReference>
<dbReference type="GO" id="GO:0003723">
    <property type="term" value="F:RNA binding"/>
    <property type="evidence" value="ECO:0007669"/>
    <property type="project" value="InterPro"/>
</dbReference>
<dbReference type="EC" id="5.4.99.25" evidence="3"/>
<keyword evidence="4" id="KW-0819">tRNA processing</keyword>
<comment type="similarity">
    <text evidence="2">Belongs to the pseudouridine synthase TruB family. Type 1 subfamily.</text>
</comment>
<dbReference type="InterPro" id="IPR002501">
    <property type="entry name" value="PsdUridine_synth_N"/>
</dbReference>
<dbReference type="PANTHER" id="PTHR13767">
    <property type="entry name" value="TRNA-PSEUDOURIDINE SYNTHASE"/>
    <property type="match status" value="1"/>
</dbReference>
<dbReference type="Pfam" id="PF01509">
    <property type="entry name" value="TruB_N"/>
    <property type="match status" value="1"/>
</dbReference>
<evidence type="ECO:0000259" key="6">
    <source>
        <dbReference type="Pfam" id="PF01509"/>
    </source>
</evidence>
<dbReference type="AlphaFoldDB" id="A0A3L9ZYR4"/>
<sequence length="291" mass="33287">MFYKLNKERGISSFKCIKTFAKENKIEKIGHSGTLDPLADGLLIVATEEDTKLLSLISASDKTYEVSATFHKSSPSFDEGEEITLLQNKKNITKDNLLKALAYIKDIKEQIPPKFSAKLINGVRSYRLARDNKEVNLKPQKIEIKSIELLDFNEKNQIFSIRTCVSKGTYVRTLMHDIAAFLGTDCVVNKLTRIKIGNIELSPNKKNEAITNLSQLFELKLYSLKVEEISWLFKNQSKTIFIENLKTENGEKIFIFENVIIGFGNIFNGNLSFTKIFFPRMEKILKEKQND</sequence>
<organism evidence="7 8">
    <name type="scientific">Metamycoplasma subdolum</name>
    <dbReference type="NCBI Taxonomy" id="92407"/>
    <lineage>
        <taxon>Bacteria</taxon>
        <taxon>Bacillati</taxon>
        <taxon>Mycoplasmatota</taxon>
        <taxon>Mycoplasmoidales</taxon>
        <taxon>Metamycoplasmataceae</taxon>
        <taxon>Metamycoplasma</taxon>
    </lineage>
</organism>
<evidence type="ECO:0000256" key="1">
    <source>
        <dbReference type="ARBA" id="ARBA00000385"/>
    </source>
</evidence>
<keyword evidence="5" id="KW-0413">Isomerase</keyword>
<evidence type="ECO:0000256" key="2">
    <source>
        <dbReference type="ARBA" id="ARBA00005642"/>
    </source>
</evidence>
<reference evidence="7 8" key="1">
    <citation type="submission" date="2018-10" db="EMBL/GenBank/DDBJ databases">
        <title>Genomic Encyclopedia of Archaeal and Bacterial Type Strains, Phase II (KMG-II): from individual species to whole genera.</title>
        <authorList>
            <person name="Goeker M."/>
        </authorList>
    </citation>
    <scope>NUCLEOTIDE SEQUENCE [LARGE SCALE GENOMIC DNA]</scope>
    <source>
        <strain evidence="7 8">ATCC 29870</strain>
    </source>
</reference>
<evidence type="ECO:0000313" key="8">
    <source>
        <dbReference type="Proteomes" id="UP000267246"/>
    </source>
</evidence>
<comment type="catalytic activity">
    <reaction evidence="1">
        <text>uridine(55) in tRNA = pseudouridine(55) in tRNA</text>
        <dbReference type="Rhea" id="RHEA:42532"/>
        <dbReference type="Rhea" id="RHEA-COMP:10101"/>
        <dbReference type="Rhea" id="RHEA-COMP:10102"/>
        <dbReference type="ChEBI" id="CHEBI:65314"/>
        <dbReference type="ChEBI" id="CHEBI:65315"/>
        <dbReference type="EC" id="5.4.99.25"/>
    </reaction>
</comment>
<proteinExistence type="inferred from homology"/>
<dbReference type="GO" id="GO:0006400">
    <property type="term" value="P:tRNA modification"/>
    <property type="evidence" value="ECO:0007669"/>
    <property type="project" value="TreeGrafter"/>
</dbReference>
<dbReference type="GO" id="GO:0160148">
    <property type="term" value="F:tRNA pseudouridine(55) synthase activity"/>
    <property type="evidence" value="ECO:0007669"/>
    <property type="project" value="UniProtKB-EC"/>
</dbReference>
<accession>A0A3L9ZYR4</accession>
<dbReference type="GO" id="GO:1990481">
    <property type="term" value="P:mRNA pseudouridine synthesis"/>
    <property type="evidence" value="ECO:0007669"/>
    <property type="project" value="TreeGrafter"/>
</dbReference>
<evidence type="ECO:0000256" key="3">
    <source>
        <dbReference type="ARBA" id="ARBA00012787"/>
    </source>
</evidence>
<dbReference type="Proteomes" id="UP000267246">
    <property type="component" value="Unassembled WGS sequence"/>
</dbReference>
<dbReference type="InterPro" id="IPR014780">
    <property type="entry name" value="tRNA_psdUridine_synth_TruB"/>
</dbReference>
<keyword evidence="8" id="KW-1185">Reference proteome</keyword>
<dbReference type="EMBL" id="REFI01000009">
    <property type="protein sequence ID" value="RMA77517.1"/>
    <property type="molecule type" value="Genomic_DNA"/>
</dbReference>
<dbReference type="RefSeq" id="WP_121940928.1">
    <property type="nucleotide sequence ID" value="NZ_CP137846.1"/>
</dbReference>
<dbReference type="PANTHER" id="PTHR13767:SF2">
    <property type="entry name" value="PSEUDOURIDYLATE SYNTHASE TRUB1"/>
    <property type="match status" value="1"/>
</dbReference>
<name>A0A3L9ZYR4_9BACT</name>
<dbReference type="SUPFAM" id="SSF55120">
    <property type="entry name" value="Pseudouridine synthase"/>
    <property type="match status" value="1"/>
</dbReference>
<feature type="domain" description="Pseudouridine synthase II N-terminal" evidence="6">
    <location>
        <begin position="25"/>
        <end position="171"/>
    </location>
</feature>